<dbReference type="InParanoid" id="M9SDN9"/>
<dbReference type="GO" id="GO:0006281">
    <property type="term" value="P:DNA repair"/>
    <property type="evidence" value="ECO:0007669"/>
    <property type="project" value="UniProtKB-KW"/>
</dbReference>
<dbReference type="Pfam" id="PF00270">
    <property type="entry name" value="DEAD"/>
    <property type="match status" value="1"/>
</dbReference>
<dbReference type="Pfam" id="PF08494">
    <property type="entry name" value="DEAD_assoc"/>
    <property type="match status" value="1"/>
</dbReference>
<keyword evidence="2" id="KW-0227">DNA damage</keyword>
<evidence type="ECO:0000259" key="10">
    <source>
        <dbReference type="PROSITE" id="PS51194"/>
    </source>
</evidence>
<organism evidence="11 12">
    <name type="scientific">Methanomethylophilus alvi (strain Mx1201)</name>
    <dbReference type="NCBI Taxonomy" id="1236689"/>
    <lineage>
        <taxon>Archaea</taxon>
        <taxon>Methanobacteriati</taxon>
        <taxon>Thermoplasmatota</taxon>
        <taxon>Thermoplasmata</taxon>
        <taxon>Methanomassiliicoccales</taxon>
        <taxon>Methanomethylophilaceae</taxon>
        <taxon>Methanomethylophilus</taxon>
    </lineage>
</organism>
<dbReference type="PROSITE" id="PS51192">
    <property type="entry name" value="HELICASE_ATP_BIND_1"/>
    <property type="match status" value="1"/>
</dbReference>
<sequence length="1794" mass="203243">MFGGEILEKIDRKYSMDEVLDMMEPLVSKWFRERFTALTEPQSMAIPVIHERKSVLVSSPTGSGKTLTAFTSILNQLIKYSSEGTLEERVYCIYISPLKALANDVNRNLNEPLQQMKELAAREGMPVPEISVAVRSGDTPQNERQKMVRHPPHILITTPESMALILASPKFKEAIKKVEWVILDEIHDICDSKRGAFLSLTLEMLKNYCETDFTRIGLSATMAPIEEIAKYLVGFDKGGEARPVALIESSSKKVLDLKVICPTDDMTTLPTDVVSSMMYDKLKELVDEHETTIVFTNTRSGAEAVVYKLKERGLENVEVHHSSLGKDIRLDVESRLKKGEIKCVVSSTSLELGIDIGSVDLVCQIGSPKSVAKGLQRIGRSGHSFGKVAKGRLIVFDPDDLSECAVMCRAAHRSDIDRVGIPENCLDVLSQAVVGMSIDRRWDVDEAYDVVRSSYCFHNLPFDKFVNVLRYLGSKEEHESVYSKIWYDEENSQFGKKKGARMIYFMNLGTIPEESNYRVITSYGSVAGELSEKFVERLSPGDVFVLGGRSLEFVRSKGMTAYVKEANGRKPTVPSWAGEMLPRSFDLSMDVARFRKEMSQLIDEDPADKLERLSEEFDIDEGSARSLISYFSEQKAVAGFIPDIDRLAVEEYIDPSGNQRIIFHYPFGRRVNDALSRGYAYRITALTGANVSVTITDDDFMIGTTHKVDVDQIPLMLSTRDLEPILRKAVKDSEIFKLRFRHTAARSFMILRNYMGRSISVNRQQTRSTYLLDMLRDMDNEPVIEETYREILEDDMDIKNARVVLELIENGKMGVRVIHFNGTPSPFAHSVILSGFSDIVLMEDRTALLKELHRKVLERALGDGVRDFEFDPDQVTQYFTRKIGRVSSKEDIPRLLKRTGPLQAFRERGRNIYPYCDPDKKTVDGWVRELIHEGVVGTVFLDEPHIMVAEDIPVYAAATVRERTMNDADRTVYSLIGEDTLLSEVKSKCDLTEDMIFRSVRKLESMYVITRTDITENNRWYFSRCDPPSGDRAAAVDEVMLRHLGSFAPTTVQEAAFALNIPDEEISVSLESLVGSGEVSKGQFLISENPQYMLTSDRLRLRSGKSNVYDFETVENYRLTKGEKFATIEDFFKFYVTAGSELDVYNRVEGFSLEEWQRMRADGRILLGRFARGRVRFMLAEDAARYAYFRVDSTQPSDDEILERIEGSGSGLTMREVVAATGMEKEKVKEAMLRLDRSMKVVHAFWEREDWGTENIYAPYHPDIPEENPEDDMVRQAIVAFGPVPTASMRYLVSVPEDDIRPSAERVGAVEILVGPGQTPMYIMPDEIPKLNSPEMPSEKMRVLSLYDPDLGSKWAEISSRYGDKWVYPLMKGSRVVGAMEIWEMSGCIEVRSMDLDGPDMLEDALGALDDMMGYFRMKGTDIIRIREILNVDASELAPETAQVMTSCGYVFVNGFYAKGSFIDRVMTQQEALSYVLRKQRVEKTDRYGTLQDLLAVRKYIRNEQELTCRVTARSSVKKYMERGELVKTTLLPAFVGYVVPDRLPLYRAAKQAPVTDDMRIVERIVKEHGPISKKEVLYRSPLSYEGTTETLSELMKRSMICQDSDSYYRWVPPSDMSPEAAQKEIMMGHFLDLGIFSAEMAAQFMGMKMAATRKMLSDLEQEGKVVKGFLIEGDSTLYWMPAEDKDARVRLFAGMFILNTQDNLSYYLRHYIKQRCGSSVSTVWSGTEIIGHFKGKVAPGGAKVDDFEGSDLAKKLVEDKARSYGVALVKRSDDEYDTDWDASEFYNKTNPGI</sequence>
<evidence type="ECO:0000256" key="8">
    <source>
        <dbReference type="ARBA" id="ARBA00023235"/>
    </source>
</evidence>
<evidence type="ECO:0000256" key="6">
    <source>
        <dbReference type="ARBA" id="ARBA00023125"/>
    </source>
</evidence>
<dbReference type="InterPro" id="IPR052511">
    <property type="entry name" value="ATP-dep_Helicase"/>
</dbReference>
<dbReference type="Pfam" id="PF19306">
    <property type="entry name" value="WHD_Lhr"/>
    <property type="match status" value="1"/>
</dbReference>
<dbReference type="eggNOG" id="arCOG00557">
    <property type="taxonomic scope" value="Archaea"/>
</dbReference>
<dbReference type="GeneID" id="41322424"/>
<evidence type="ECO:0000259" key="9">
    <source>
        <dbReference type="PROSITE" id="PS51192"/>
    </source>
</evidence>
<evidence type="ECO:0000313" key="12">
    <source>
        <dbReference type="Proteomes" id="UP000012672"/>
    </source>
</evidence>
<keyword evidence="3" id="KW-0378">Hydrolase</keyword>
<feature type="domain" description="Helicase ATP-binding" evidence="9">
    <location>
        <begin position="46"/>
        <end position="240"/>
    </location>
</feature>
<dbReference type="GO" id="GO:0003677">
    <property type="term" value="F:DNA binding"/>
    <property type="evidence" value="ECO:0007669"/>
    <property type="project" value="UniProtKB-KW"/>
</dbReference>
<dbReference type="InterPro" id="IPR014001">
    <property type="entry name" value="Helicase_ATP-bd"/>
</dbReference>
<keyword evidence="6" id="KW-0238">DNA-binding</keyword>
<dbReference type="STRING" id="1236689.MMALV_16740"/>
<dbReference type="InterPro" id="IPR045628">
    <property type="entry name" value="Lhr_WH_dom"/>
</dbReference>
<dbReference type="Proteomes" id="UP000012672">
    <property type="component" value="Chromosome"/>
</dbReference>
<keyword evidence="7" id="KW-0234">DNA repair</keyword>
<evidence type="ECO:0000256" key="4">
    <source>
        <dbReference type="ARBA" id="ARBA00022806"/>
    </source>
</evidence>
<dbReference type="InterPro" id="IPR013701">
    <property type="entry name" value="Lhr-like_DEAD/DEAH_assoc"/>
</dbReference>
<feature type="domain" description="Helicase C-terminal" evidence="10">
    <location>
        <begin position="281"/>
        <end position="427"/>
    </location>
</feature>
<accession>M9SDN9</accession>
<keyword evidence="8" id="KW-0413">Isomerase</keyword>
<dbReference type="SMART" id="SM00490">
    <property type="entry name" value="HELICc"/>
    <property type="match status" value="1"/>
</dbReference>
<dbReference type="NCBIfam" id="NF010338">
    <property type="entry name" value="PRK13767.1"/>
    <property type="match status" value="1"/>
</dbReference>
<dbReference type="CDD" id="cd18796">
    <property type="entry name" value="SF2_C_LHR"/>
    <property type="match status" value="1"/>
</dbReference>
<evidence type="ECO:0000313" key="11">
    <source>
        <dbReference type="EMBL" id="AGI86386.1"/>
    </source>
</evidence>
<keyword evidence="12" id="KW-1185">Reference proteome</keyword>
<evidence type="ECO:0000256" key="1">
    <source>
        <dbReference type="ARBA" id="ARBA00022741"/>
    </source>
</evidence>
<dbReference type="Gene3D" id="3.40.50.300">
    <property type="entry name" value="P-loop containing nucleotide triphosphate hydrolases"/>
    <property type="match status" value="2"/>
</dbReference>
<gene>
    <name evidence="11" type="ORF">MMALV_16740</name>
</gene>
<dbReference type="HOGENOM" id="CLU_002485_0_0_2"/>
<evidence type="ECO:0000256" key="5">
    <source>
        <dbReference type="ARBA" id="ARBA00022840"/>
    </source>
</evidence>
<dbReference type="Pfam" id="PF00271">
    <property type="entry name" value="Helicase_C"/>
    <property type="match status" value="1"/>
</dbReference>
<name>M9SDN9_METAX</name>
<reference evidence="11 12" key="1">
    <citation type="journal article" date="2012" name="J. Bacteriol.">
        <title>Genome sequence of 'Candidatus Methanomethylophilus alvus' Mx1201, a methanogenic archaeon from the human gut belonging to a seventh order of methanogens.</title>
        <authorList>
            <person name="Borrel G."/>
            <person name="Harris H.M."/>
            <person name="Tottey W."/>
            <person name="Mihajlovski A."/>
            <person name="Parisot N."/>
            <person name="Peyretaillade E."/>
            <person name="Peyret P."/>
            <person name="Gribaldo S."/>
            <person name="O'Toole P.W."/>
            <person name="Brugere J.F."/>
        </authorList>
    </citation>
    <scope>NUCLEOTIDE SEQUENCE [LARGE SCALE GENOMIC DNA]</scope>
    <source>
        <strain evidence="11 12">Mx1201</strain>
    </source>
</reference>
<dbReference type="EMBL" id="CP004049">
    <property type="protein sequence ID" value="AGI86386.1"/>
    <property type="molecule type" value="Genomic_DNA"/>
</dbReference>
<dbReference type="KEGG" id="max:MMALV_16740"/>
<dbReference type="GO" id="GO:0004386">
    <property type="term" value="F:helicase activity"/>
    <property type="evidence" value="ECO:0007669"/>
    <property type="project" value="UniProtKB-KW"/>
</dbReference>
<evidence type="ECO:0000256" key="3">
    <source>
        <dbReference type="ARBA" id="ARBA00022801"/>
    </source>
</evidence>
<evidence type="ECO:0000256" key="7">
    <source>
        <dbReference type="ARBA" id="ARBA00023204"/>
    </source>
</evidence>
<keyword evidence="5" id="KW-0067">ATP-binding</keyword>
<keyword evidence="4 11" id="KW-0347">Helicase</keyword>
<dbReference type="InterPro" id="IPR001650">
    <property type="entry name" value="Helicase_C-like"/>
</dbReference>
<dbReference type="GO" id="GO:0140097">
    <property type="term" value="F:catalytic activity, acting on DNA"/>
    <property type="evidence" value="ECO:0007669"/>
    <property type="project" value="UniProtKB-ARBA"/>
</dbReference>
<keyword evidence="1" id="KW-0547">Nucleotide-binding</keyword>
<dbReference type="GO" id="GO:0005524">
    <property type="term" value="F:ATP binding"/>
    <property type="evidence" value="ECO:0007669"/>
    <property type="project" value="UniProtKB-KW"/>
</dbReference>
<dbReference type="InterPro" id="IPR027417">
    <property type="entry name" value="P-loop_NTPase"/>
</dbReference>
<dbReference type="PANTHER" id="PTHR47962">
    <property type="entry name" value="ATP-DEPENDENT HELICASE LHR-RELATED-RELATED"/>
    <property type="match status" value="1"/>
</dbReference>
<dbReference type="GO" id="GO:0016887">
    <property type="term" value="F:ATP hydrolysis activity"/>
    <property type="evidence" value="ECO:0007669"/>
    <property type="project" value="TreeGrafter"/>
</dbReference>
<dbReference type="SUPFAM" id="SSF52540">
    <property type="entry name" value="P-loop containing nucleoside triphosphate hydrolases"/>
    <property type="match status" value="1"/>
</dbReference>
<dbReference type="InterPro" id="IPR011545">
    <property type="entry name" value="DEAD/DEAH_box_helicase_dom"/>
</dbReference>
<dbReference type="PANTHER" id="PTHR47962:SF6">
    <property type="entry name" value="LARGE HELICASE-RELATED PROTEIN"/>
    <property type="match status" value="1"/>
</dbReference>
<dbReference type="PROSITE" id="PS51194">
    <property type="entry name" value="HELICASE_CTER"/>
    <property type="match status" value="1"/>
</dbReference>
<evidence type="ECO:0000256" key="2">
    <source>
        <dbReference type="ARBA" id="ARBA00022763"/>
    </source>
</evidence>
<dbReference type="RefSeq" id="WP_015505532.1">
    <property type="nucleotide sequence ID" value="NC_020913.1"/>
</dbReference>
<protein>
    <submittedName>
        <fullName evidence="11">Putative ATP-dependent helicase</fullName>
    </submittedName>
</protein>
<dbReference type="SMART" id="SM00487">
    <property type="entry name" value="DEXDc"/>
    <property type="match status" value="1"/>
</dbReference>
<proteinExistence type="predicted"/>